<dbReference type="OrthoDB" id="26456at10239"/>
<dbReference type="RefSeq" id="YP_009187989.1">
    <property type="nucleotide sequence ID" value="NC_028661.1"/>
</dbReference>
<evidence type="ECO:0000313" key="1">
    <source>
        <dbReference type="EMBL" id="ALO80004.1"/>
    </source>
</evidence>
<organism evidence="1 2">
    <name type="scientific">Pseudomonas phage PPPL-1</name>
    <dbReference type="NCBI Taxonomy" id="1755692"/>
    <lineage>
        <taxon>Viruses</taxon>
        <taxon>Duplodnaviria</taxon>
        <taxon>Heunggongvirae</taxon>
        <taxon>Uroviricota</taxon>
        <taxon>Caudoviricetes</taxon>
        <taxon>Autographivirales</taxon>
        <taxon>Autotranscriptaviridae</taxon>
        <taxon>Studiervirinae</taxon>
        <taxon>Hennigervirus</taxon>
        <taxon>Hennigervirus PPPL1</taxon>
        <taxon>Ghunavirus PPPL1</taxon>
    </lineage>
</organism>
<gene>
    <name evidence="1" type="ORF">PPPL1_044</name>
</gene>
<protein>
    <submittedName>
        <fullName evidence="1">Uncharacterized protein</fullName>
    </submittedName>
</protein>
<dbReference type="GeneID" id="26516541"/>
<accession>A0A0S2MVS8</accession>
<dbReference type="Proteomes" id="UP000203372">
    <property type="component" value="Segment"/>
</dbReference>
<reference evidence="1 2" key="1">
    <citation type="submission" date="2015-11" db="EMBL/GenBank/DDBJ databases">
        <title>Bacteriophage PPPL-1 effective to Pseudomonas syringae pathovars.</title>
        <authorList>
            <person name="Yu J.-G."/>
            <person name="Lim J.-A."/>
            <person name="Heu S."/>
            <person name="Oh C.-S."/>
        </authorList>
    </citation>
    <scope>NUCLEOTIDE SEQUENCE [LARGE SCALE GENOMIC DNA]</scope>
</reference>
<name>A0A0S2MVS8_9CAUD</name>
<dbReference type="EMBL" id="KU064779">
    <property type="protein sequence ID" value="ALO80004.1"/>
    <property type="molecule type" value="Genomic_DNA"/>
</dbReference>
<proteinExistence type="predicted"/>
<dbReference type="KEGG" id="vg:26516541"/>
<evidence type="ECO:0000313" key="2">
    <source>
        <dbReference type="Proteomes" id="UP000203372"/>
    </source>
</evidence>
<sequence length="119" mass="13774">MEFPKEFTMLEVLAIENPRWSSKEHIQIDVDLTVRFPDNRIETLAYTACPFDAFNDHCAPIFEHAAQMPNVAEWVRPEVTVWDLQEEFDKIWPDVVLGIADEATVALAKDLRKQIKVMS</sequence>
<keyword evidence="2" id="KW-1185">Reference proteome</keyword>